<name>A0A4Z1BHR5_9FLAO</name>
<evidence type="ECO:0000313" key="1">
    <source>
        <dbReference type="EMBL" id="TGN24549.1"/>
    </source>
</evidence>
<dbReference type="Proteomes" id="UP000297998">
    <property type="component" value="Unassembled WGS sequence"/>
</dbReference>
<dbReference type="RefSeq" id="WP_135836219.1">
    <property type="nucleotide sequence ID" value="NZ_SRPE01000009.1"/>
</dbReference>
<protein>
    <submittedName>
        <fullName evidence="1">Uncharacterized protein</fullName>
    </submittedName>
</protein>
<dbReference type="AlphaFoldDB" id="A0A4Z1BHR5"/>
<comment type="caution">
    <text evidence="1">The sequence shown here is derived from an EMBL/GenBank/DDBJ whole genome shotgun (WGS) entry which is preliminary data.</text>
</comment>
<dbReference type="OrthoDB" id="1362827at2"/>
<keyword evidence="2" id="KW-1185">Reference proteome</keyword>
<sequence length="68" mass="8059">MNIIKQFIKKIYTKDESRGNRLMVRVKHSDYYLPYENANQFIEIGDAVVKNKGETSLHIFRNKSLIIE</sequence>
<dbReference type="EMBL" id="SRPE01000009">
    <property type="protein sequence ID" value="TGN24549.1"/>
    <property type="molecule type" value="Genomic_DNA"/>
</dbReference>
<accession>A0A4Z1BHR5</accession>
<evidence type="ECO:0000313" key="2">
    <source>
        <dbReference type="Proteomes" id="UP000297998"/>
    </source>
</evidence>
<proteinExistence type="predicted"/>
<organism evidence="1 2">
    <name type="scientific">Empedobacter tilapiae</name>
    <dbReference type="NCBI Taxonomy" id="2491114"/>
    <lineage>
        <taxon>Bacteria</taxon>
        <taxon>Pseudomonadati</taxon>
        <taxon>Bacteroidota</taxon>
        <taxon>Flavobacteriia</taxon>
        <taxon>Flavobacteriales</taxon>
        <taxon>Weeksellaceae</taxon>
        <taxon>Empedobacter</taxon>
    </lineage>
</organism>
<gene>
    <name evidence="1" type="ORF">E4J94_12940</name>
</gene>
<reference evidence="1 2" key="1">
    <citation type="submission" date="2019-03" db="EMBL/GenBank/DDBJ databases">
        <title>Empedobacter tilapiae sp. nov., isolated from an intestine of Nile tilapia Oreochromis niloticus.</title>
        <authorList>
            <person name="Kim Y.-O."/>
            <person name="Yoon J.-H."/>
        </authorList>
    </citation>
    <scope>NUCLEOTIDE SEQUENCE [LARGE SCALE GENOMIC DNA]</scope>
    <source>
        <strain evidence="1 2">MRS2</strain>
    </source>
</reference>